<dbReference type="AlphaFoldDB" id="A0A2H0WRN1"/>
<evidence type="ECO:0000313" key="3">
    <source>
        <dbReference type="Proteomes" id="UP000230775"/>
    </source>
</evidence>
<proteinExistence type="predicted"/>
<keyword evidence="1" id="KW-0812">Transmembrane</keyword>
<feature type="transmembrane region" description="Helical" evidence="1">
    <location>
        <begin position="49"/>
        <end position="73"/>
    </location>
</feature>
<keyword evidence="1" id="KW-1133">Transmembrane helix</keyword>
<name>A0A2H0WRN1_9BACT</name>
<evidence type="ECO:0000313" key="2">
    <source>
        <dbReference type="EMBL" id="PIS14569.1"/>
    </source>
</evidence>
<accession>A0A2H0WRN1</accession>
<organism evidence="2 3">
    <name type="scientific">Candidatus Shapirobacteria bacterium CG09_land_8_20_14_0_10_39_12</name>
    <dbReference type="NCBI Taxonomy" id="1974885"/>
    <lineage>
        <taxon>Bacteria</taxon>
        <taxon>Candidatus Shapironibacteriota</taxon>
    </lineage>
</organism>
<protein>
    <recommendedName>
        <fullName evidence="4">Glycosyltransferase RgtA/B/C/D-like domain-containing protein</fullName>
    </recommendedName>
</protein>
<keyword evidence="1" id="KW-0472">Membrane</keyword>
<feature type="non-terminal residue" evidence="2">
    <location>
        <position position="99"/>
    </location>
</feature>
<dbReference type="EMBL" id="PEZI01000040">
    <property type="protein sequence ID" value="PIS14569.1"/>
    <property type="molecule type" value="Genomic_DNA"/>
</dbReference>
<gene>
    <name evidence="2" type="ORF">COT64_01910</name>
</gene>
<evidence type="ECO:0008006" key="4">
    <source>
        <dbReference type="Google" id="ProtNLM"/>
    </source>
</evidence>
<reference evidence="3" key="1">
    <citation type="submission" date="2017-09" db="EMBL/GenBank/DDBJ databases">
        <title>Depth-based differentiation of microbial function through sediment-hosted aquifers and enrichment of novel symbionts in the deep terrestrial subsurface.</title>
        <authorList>
            <person name="Probst A.J."/>
            <person name="Ladd B."/>
            <person name="Jarett J.K."/>
            <person name="Geller-Mcgrath D.E."/>
            <person name="Sieber C.M.K."/>
            <person name="Emerson J.B."/>
            <person name="Anantharaman K."/>
            <person name="Thomas B.C."/>
            <person name="Malmstrom R."/>
            <person name="Stieglmeier M."/>
            <person name="Klingl A."/>
            <person name="Woyke T."/>
            <person name="Ryan C.M."/>
            <person name="Banfield J.F."/>
        </authorList>
    </citation>
    <scope>NUCLEOTIDE SEQUENCE [LARGE SCALE GENOMIC DNA]</scope>
</reference>
<comment type="caution">
    <text evidence="2">The sequence shown here is derived from an EMBL/GenBank/DDBJ whole genome shotgun (WGS) entry which is preliminary data.</text>
</comment>
<dbReference type="Proteomes" id="UP000230775">
    <property type="component" value="Unassembled WGS sequence"/>
</dbReference>
<evidence type="ECO:0000256" key="1">
    <source>
        <dbReference type="SAM" id="Phobius"/>
    </source>
</evidence>
<sequence length="99" mass="11498">MKKIKPEHILLFVILFFAAFFRLYRLDQLLGFWYDQGRDALVIWDLIHYQKFFLIGPVTGIEGIFLGPFYYYLLTPFYLIGRGNPVTAAAGLSWLTVAS</sequence>